<evidence type="ECO:0000313" key="3">
    <source>
        <dbReference type="Proteomes" id="UP000502345"/>
    </source>
</evidence>
<sequence>MSDVEIERSGSRDVTRHRGEPDGEEQKYTGCHGEGHGEARTVATGNTQRHKTTDHSQGSSCGNDHEDYRAGTQRASKSSVIAGCIT</sequence>
<proteinExistence type="predicted"/>
<dbReference type="EMBL" id="CP050124">
    <property type="protein sequence ID" value="QIP43625.1"/>
    <property type="molecule type" value="Genomic_DNA"/>
</dbReference>
<evidence type="ECO:0000313" key="2">
    <source>
        <dbReference type="EMBL" id="QIP43625.1"/>
    </source>
</evidence>
<feature type="compositionally biased region" description="Basic and acidic residues" evidence="1">
    <location>
        <begin position="1"/>
        <end position="39"/>
    </location>
</feature>
<evidence type="ECO:0000256" key="1">
    <source>
        <dbReference type="SAM" id="MobiDB-lite"/>
    </source>
</evidence>
<organism evidence="2 3">
    <name type="scientific">Rhodococcus erythropolis</name>
    <name type="common">Arthrobacter picolinophilus</name>
    <dbReference type="NCBI Taxonomy" id="1833"/>
    <lineage>
        <taxon>Bacteria</taxon>
        <taxon>Bacillati</taxon>
        <taxon>Actinomycetota</taxon>
        <taxon>Actinomycetes</taxon>
        <taxon>Mycobacteriales</taxon>
        <taxon>Nocardiaceae</taxon>
        <taxon>Rhodococcus</taxon>
        <taxon>Rhodococcus erythropolis group</taxon>
    </lineage>
</organism>
<accession>A0A6G9D2V7</accession>
<protein>
    <submittedName>
        <fullName evidence="2">Uncharacterized protein</fullName>
    </submittedName>
</protein>
<dbReference type="Proteomes" id="UP000502345">
    <property type="component" value="Chromosome"/>
</dbReference>
<reference evidence="2 3" key="1">
    <citation type="submission" date="2020-03" db="EMBL/GenBank/DDBJ databases">
        <title>Screen low temperature-resistant strains for efficient degradation of petroleum hydrocarbons under the low temperature.</title>
        <authorList>
            <person name="Wang Y."/>
            <person name="Chen J."/>
        </authorList>
    </citation>
    <scope>NUCLEOTIDE SEQUENCE [LARGE SCALE GENOMIC DNA]</scope>
    <source>
        <strain evidence="2 3">KB1</strain>
    </source>
</reference>
<feature type="region of interest" description="Disordered" evidence="1">
    <location>
        <begin position="1"/>
        <end position="86"/>
    </location>
</feature>
<dbReference type="AlphaFoldDB" id="A0A6G9D2V7"/>
<name>A0A6G9D2V7_RHOER</name>
<gene>
    <name evidence="2" type="ORF">G9444_6383</name>
</gene>